<evidence type="ECO:0000313" key="2">
    <source>
        <dbReference type="EMBL" id="CAF4323111.1"/>
    </source>
</evidence>
<reference evidence="2" key="1">
    <citation type="submission" date="2021-02" db="EMBL/GenBank/DDBJ databases">
        <authorList>
            <person name="Nowell W R."/>
        </authorList>
    </citation>
    <scope>NUCLEOTIDE SEQUENCE</scope>
</reference>
<feature type="non-terminal residue" evidence="2">
    <location>
        <position position="1"/>
    </location>
</feature>
<protein>
    <submittedName>
        <fullName evidence="2">Uncharacterized protein</fullName>
    </submittedName>
</protein>
<dbReference type="EMBL" id="CAJOBB010015993">
    <property type="protein sequence ID" value="CAF4323111.1"/>
    <property type="molecule type" value="Genomic_DNA"/>
</dbReference>
<feature type="compositionally biased region" description="Polar residues" evidence="1">
    <location>
        <begin position="10"/>
        <end position="28"/>
    </location>
</feature>
<dbReference type="Proteomes" id="UP000663868">
    <property type="component" value="Unassembled WGS sequence"/>
</dbReference>
<name>A0A820JK94_9BILA</name>
<sequence>TDTVTKRRVGSTTASRSVYDILQSTKSPTDGRPPTTYTYAHR</sequence>
<evidence type="ECO:0000256" key="1">
    <source>
        <dbReference type="SAM" id="MobiDB-lite"/>
    </source>
</evidence>
<gene>
    <name evidence="2" type="ORF">KXQ929_LOCUS46738</name>
</gene>
<organism evidence="2 3">
    <name type="scientific">Adineta steineri</name>
    <dbReference type="NCBI Taxonomy" id="433720"/>
    <lineage>
        <taxon>Eukaryota</taxon>
        <taxon>Metazoa</taxon>
        <taxon>Spiralia</taxon>
        <taxon>Gnathifera</taxon>
        <taxon>Rotifera</taxon>
        <taxon>Eurotatoria</taxon>
        <taxon>Bdelloidea</taxon>
        <taxon>Adinetida</taxon>
        <taxon>Adinetidae</taxon>
        <taxon>Adineta</taxon>
    </lineage>
</organism>
<feature type="region of interest" description="Disordered" evidence="1">
    <location>
        <begin position="1"/>
        <end position="42"/>
    </location>
</feature>
<accession>A0A820JK94</accession>
<comment type="caution">
    <text evidence="2">The sequence shown here is derived from an EMBL/GenBank/DDBJ whole genome shotgun (WGS) entry which is preliminary data.</text>
</comment>
<proteinExistence type="predicted"/>
<evidence type="ECO:0000313" key="3">
    <source>
        <dbReference type="Proteomes" id="UP000663868"/>
    </source>
</evidence>
<dbReference type="AlphaFoldDB" id="A0A820JK94"/>